<feature type="compositionally biased region" description="Basic and acidic residues" evidence="1">
    <location>
        <begin position="35"/>
        <end position="44"/>
    </location>
</feature>
<dbReference type="GO" id="GO:0031179">
    <property type="term" value="P:peptide modification"/>
    <property type="evidence" value="ECO:0007669"/>
    <property type="project" value="InterPro"/>
</dbReference>
<dbReference type="CDD" id="cd04792">
    <property type="entry name" value="LanM-like"/>
    <property type="match status" value="1"/>
</dbReference>
<proteinExistence type="predicted"/>
<dbReference type="SMART" id="SM01260">
    <property type="entry name" value="LANC_like"/>
    <property type="match status" value="1"/>
</dbReference>
<dbReference type="EMBL" id="VIFK01000162">
    <property type="protein sequence ID" value="TQE98636.1"/>
    <property type="molecule type" value="Genomic_DNA"/>
</dbReference>
<evidence type="ECO:0000259" key="2">
    <source>
        <dbReference type="Pfam" id="PF13575"/>
    </source>
</evidence>
<dbReference type="InterPro" id="IPR012341">
    <property type="entry name" value="6hp_glycosidase-like_sf"/>
</dbReference>
<dbReference type="GO" id="GO:0005975">
    <property type="term" value="P:carbohydrate metabolic process"/>
    <property type="evidence" value="ECO:0007669"/>
    <property type="project" value="InterPro"/>
</dbReference>
<dbReference type="SUPFAM" id="SSF158745">
    <property type="entry name" value="LanC-like"/>
    <property type="match status" value="1"/>
</dbReference>
<dbReference type="InterPro" id="IPR025410">
    <property type="entry name" value="Lant_dehyd"/>
</dbReference>
<comment type="caution">
    <text evidence="3">The sequence shown here is derived from an EMBL/GenBank/DDBJ whole genome shotgun (WGS) entry which is preliminary data.</text>
</comment>
<evidence type="ECO:0000256" key="1">
    <source>
        <dbReference type="SAM" id="MobiDB-lite"/>
    </source>
</evidence>
<dbReference type="PRINTS" id="PR01950">
    <property type="entry name" value="LANCSUPER"/>
</dbReference>
<dbReference type="Pfam" id="PF05147">
    <property type="entry name" value="LANC_like"/>
    <property type="match status" value="1"/>
</dbReference>
<dbReference type="Pfam" id="PF13575">
    <property type="entry name" value="DUF4135"/>
    <property type="match status" value="1"/>
</dbReference>
<dbReference type="InterPro" id="IPR007822">
    <property type="entry name" value="LANC-like"/>
</dbReference>
<dbReference type="InterPro" id="IPR017146">
    <property type="entry name" value="Lanti_2_LanM"/>
</dbReference>
<dbReference type="AlphaFoldDB" id="A0A540VPS3"/>
<accession>A0A540VPS3</accession>
<sequence length="1137" mass="123341">MARRSGCTSPYGEWPDHAPGGTGYTPQRQGTVLDRGVDGGRECGPDGAGAGAPRSGSQFVPAHVQPHPPGSRTAQPQHRPRLWKQWGLSHLRVHYEPVTLDHFAAAVTLQERLSRTPRDGAFTCDPDTAKRRFLRWQQTASGNDEALFRRRLELAGLDEESVLHQLSGPAPLEPLPAWVTALAGGLDGLREAESDPCASSCLDPAHPLAFEGAVLPWVQWASATVRYRLDEPDALLGAGAWAEQQRYLLRRLSTLVTPTLMHISNAREIRDQESVTSALLQGQWHQVLETYPVLARLMGTVVDAWCHAVASFTTRLHADWPLLKDTFGIVGDGVDGLELGLSDLHHGGEQVIALTARCGTRFLYKPRDVGVEAGFSAWLEEFNARGLSPTLATLRVVPRTGYGWTEHIAHTSCATPRQVEAYFRRAGMLLCMLHVLGGSDVHAGNVIACGEHPVVVDLDGLLQPRNPAAWPTAELGAPQRAQDLLERSVLCTQFLPFWRLGADQTPFDDSALGGAREEAGNRCLLGCLPQDVELYSGQVIEGFEQAYRLLLEARDSLLAEQRIENLFGPCRTRFINRHTSVYTRLLEHLQTPENLRNGLDWGIELEMLARAGVQVTAGDDTLPPVVRHEQEAMTALDIPYFLIDAGNGRVTTPGGDWVLQHPGTPGFDAVRERMAHLGSDDLDCQKDLIQLSLASRCAHVASDEAAPWILASPRAPAVARLNREVPGQAPCTDALAPELPLESALEIGHQLHQLAIQGDDGSLTWHSLAMHPGTGRYHLEVMGHDLYDGSGGVAIFFSALFAVTGEPRWRACALGALRPLLKHGAHYFEHAGTVARPYLGVGLGLSALVYPCAVCAALLEDDLLAERALACAGWLSPETLARDQEYSVMRGGAGALLTLLALYRRFDRNWLLHHAACAGEQLLSNAVSTENGQIGWRTKDSTPMTGFSYGAAGIAYALSQLARETGDGAFEKAALQAITFENHFYDAASGNWLDPRKPDETAHISMWCHGGAGIGLGRLGMLSATDALAVRRDAERAIDGVLRAGPSPLDQVCCGNFGRIELLLTGGTRLGNPAYTGLARAWCSASIQRARSGGGFALMRGLRGAHHRGFFQGLSGIGYSLLRGYDTHRLPNVLLFE</sequence>
<dbReference type="NCBIfam" id="TIGR03897">
    <property type="entry name" value="lanti_2_LanM"/>
    <property type="match status" value="1"/>
</dbReference>
<feature type="domain" description="Lantibiotic biosynthesis protein dehydration" evidence="2">
    <location>
        <begin position="291"/>
        <end position="518"/>
    </location>
</feature>
<reference evidence="3 4" key="1">
    <citation type="submission" date="2019-06" db="EMBL/GenBank/DDBJ databases">
        <title>Metagenome assembled Genome of Spiribacter salinus SL48-SHIP from the microbial mat of Salt Lake 48 (Novosibirsk region, Russia).</title>
        <authorList>
            <person name="Shipova A."/>
            <person name="Rozanov A.S."/>
            <person name="Bryanskaya A.V."/>
            <person name="Peltek S.E."/>
        </authorList>
    </citation>
    <scope>NUCLEOTIDE SEQUENCE [LARGE SCALE GENOMIC DNA]</scope>
    <source>
        <strain evidence="3">SL48-SHIP-2</strain>
    </source>
</reference>
<name>A0A540VPS3_9GAMM</name>
<evidence type="ECO:0000313" key="4">
    <source>
        <dbReference type="Proteomes" id="UP000315400"/>
    </source>
</evidence>
<evidence type="ECO:0000313" key="3">
    <source>
        <dbReference type="EMBL" id="TQE98636.1"/>
    </source>
</evidence>
<dbReference type="Gene3D" id="1.50.10.10">
    <property type="match status" value="1"/>
</dbReference>
<organism evidence="3 4">
    <name type="scientific">Spiribacter salinus</name>
    <dbReference type="NCBI Taxonomy" id="1335746"/>
    <lineage>
        <taxon>Bacteria</taxon>
        <taxon>Pseudomonadati</taxon>
        <taxon>Pseudomonadota</taxon>
        <taxon>Gammaproteobacteria</taxon>
        <taxon>Chromatiales</taxon>
        <taxon>Ectothiorhodospiraceae</taxon>
        <taxon>Spiribacter</taxon>
    </lineage>
</organism>
<feature type="region of interest" description="Disordered" evidence="1">
    <location>
        <begin position="1"/>
        <end position="78"/>
    </location>
</feature>
<dbReference type="Proteomes" id="UP000315400">
    <property type="component" value="Unassembled WGS sequence"/>
</dbReference>
<gene>
    <name evidence="3" type="primary">lanM</name>
    <name evidence="3" type="ORF">FKY71_12795</name>
</gene>
<protein>
    <submittedName>
        <fullName evidence="3">Type 2 lantipeptide synthetase LanM</fullName>
    </submittedName>
</protein>